<dbReference type="Proteomes" id="UP001152321">
    <property type="component" value="Unassembled WGS sequence"/>
</dbReference>
<dbReference type="InterPro" id="IPR036737">
    <property type="entry name" value="OmpA-like_sf"/>
</dbReference>
<evidence type="ECO:0000256" key="2">
    <source>
        <dbReference type="ARBA" id="ARBA00023136"/>
    </source>
</evidence>
<dbReference type="PROSITE" id="PS51123">
    <property type="entry name" value="OMPA_2"/>
    <property type="match status" value="1"/>
</dbReference>
<dbReference type="InterPro" id="IPR006664">
    <property type="entry name" value="OMP_bac"/>
</dbReference>
<sequence length="353" mass="37829">MKKIILASLLCVGSLAQAQDQSATSSTLQFSREAVETNPRGLIPFIGAGGGYTGYGENGTSAQEGTPGTVKLLGSYYFESPWVSEFGYGFNSQSFSQSTAKDSSINNAAIELAARYRSENRWQTGVVADQMFGQGGNYAAEQEDAQFVGLQVLKEFNLAPAWLGRVGGRAMALTNNTGNEIYMYLVDLQIGWNPNAYKASAKSAEAKQAEPEMLTERESTPVLRDVAYSSLATAGAIQFSSGKYSVSNADKKHLAKVAKVLNEHSNLLERVEVVGYTDSTGSTKTNDRLSQARAEQVKAILQKNGLKDVPVTAVGKGSSEATGGSMRADRRTELVFVGVKDEEALRNALASIQ</sequence>
<dbReference type="SUPFAM" id="SSF103088">
    <property type="entry name" value="OmpA-like"/>
    <property type="match status" value="1"/>
</dbReference>
<reference evidence="7" key="1">
    <citation type="submission" date="2022-08" db="EMBL/GenBank/DDBJ databases">
        <title>Novel Bdellovibrio Species Isolated from Svalbard: Designation Bdellovibrio svalbardensis.</title>
        <authorList>
            <person name="Mitchell R.J."/>
            <person name="Choi S.Y."/>
        </authorList>
    </citation>
    <scope>NUCLEOTIDE SEQUENCE</scope>
    <source>
        <strain evidence="7">PAP01</strain>
    </source>
</reference>
<dbReference type="PANTHER" id="PTHR30329">
    <property type="entry name" value="STATOR ELEMENT OF FLAGELLAR MOTOR COMPLEX"/>
    <property type="match status" value="1"/>
</dbReference>
<keyword evidence="2 4" id="KW-0472">Membrane</keyword>
<organism evidence="7 8">
    <name type="scientific">Bdellovibrio svalbardensis</name>
    <dbReference type="NCBI Taxonomy" id="2972972"/>
    <lineage>
        <taxon>Bacteria</taxon>
        <taxon>Pseudomonadati</taxon>
        <taxon>Bdellovibrionota</taxon>
        <taxon>Bdellovibrionia</taxon>
        <taxon>Bdellovibrionales</taxon>
        <taxon>Pseudobdellovibrionaceae</taxon>
        <taxon>Bdellovibrio</taxon>
    </lineage>
</organism>
<dbReference type="CDD" id="cd07185">
    <property type="entry name" value="OmpA_C-like"/>
    <property type="match status" value="1"/>
</dbReference>
<comment type="subcellular location">
    <subcellularLocation>
        <location evidence="1">Cell outer membrane</location>
    </subcellularLocation>
</comment>
<dbReference type="Gene3D" id="3.30.1330.60">
    <property type="entry name" value="OmpA-like domain"/>
    <property type="match status" value="1"/>
</dbReference>
<evidence type="ECO:0000259" key="6">
    <source>
        <dbReference type="PROSITE" id="PS51123"/>
    </source>
</evidence>
<feature type="signal peptide" evidence="5">
    <location>
        <begin position="1"/>
        <end position="18"/>
    </location>
</feature>
<feature type="chain" id="PRO_5045722433" evidence="5">
    <location>
        <begin position="19"/>
        <end position="353"/>
    </location>
</feature>
<evidence type="ECO:0000256" key="3">
    <source>
        <dbReference type="ARBA" id="ARBA00023237"/>
    </source>
</evidence>
<comment type="caution">
    <text evidence="7">The sequence shown here is derived from an EMBL/GenBank/DDBJ whole genome shotgun (WGS) entry which is preliminary data.</text>
</comment>
<proteinExistence type="predicted"/>
<name>A0ABT6DN68_9BACT</name>
<protein>
    <submittedName>
        <fullName evidence="7">OmpA family protein</fullName>
    </submittedName>
</protein>
<feature type="domain" description="OmpA-like" evidence="6">
    <location>
        <begin position="226"/>
        <end position="340"/>
    </location>
</feature>
<evidence type="ECO:0000313" key="7">
    <source>
        <dbReference type="EMBL" id="MDG0818064.1"/>
    </source>
</evidence>
<dbReference type="EMBL" id="JANRMI010000005">
    <property type="protein sequence ID" value="MDG0818064.1"/>
    <property type="molecule type" value="Genomic_DNA"/>
</dbReference>
<dbReference type="Pfam" id="PF00691">
    <property type="entry name" value="OmpA"/>
    <property type="match status" value="1"/>
</dbReference>
<evidence type="ECO:0000313" key="8">
    <source>
        <dbReference type="Proteomes" id="UP001152321"/>
    </source>
</evidence>
<keyword evidence="3" id="KW-0998">Cell outer membrane</keyword>
<evidence type="ECO:0000256" key="4">
    <source>
        <dbReference type="PROSITE-ProRule" id="PRU00473"/>
    </source>
</evidence>
<dbReference type="PANTHER" id="PTHR30329:SF21">
    <property type="entry name" value="LIPOPROTEIN YIAD-RELATED"/>
    <property type="match status" value="1"/>
</dbReference>
<gene>
    <name evidence="7" type="ORF">NWE73_16900</name>
</gene>
<keyword evidence="5" id="KW-0732">Signal</keyword>
<keyword evidence="8" id="KW-1185">Reference proteome</keyword>
<dbReference type="InterPro" id="IPR006665">
    <property type="entry name" value="OmpA-like"/>
</dbReference>
<dbReference type="InterPro" id="IPR050330">
    <property type="entry name" value="Bact_OuterMem_StrucFunc"/>
</dbReference>
<accession>A0ABT6DN68</accession>
<evidence type="ECO:0000256" key="1">
    <source>
        <dbReference type="ARBA" id="ARBA00004442"/>
    </source>
</evidence>
<dbReference type="PRINTS" id="PR01021">
    <property type="entry name" value="OMPADOMAIN"/>
</dbReference>
<dbReference type="RefSeq" id="WP_277579539.1">
    <property type="nucleotide sequence ID" value="NZ_JANRMI010000005.1"/>
</dbReference>
<evidence type="ECO:0000256" key="5">
    <source>
        <dbReference type="SAM" id="SignalP"/>
    </source>
</evidence>